<evidence type="ECO:0000313" key="2">
    <source>
        <dbReference type="EMBL" id="KAJ5615509.1"/>
    </source>
</evidence>
<dbReference type="GeneID" id="81581923"/>
<accession>A0AAD6H8B7</accession>
<keyword evidence="3" id="KW-1185">Reference proteome</keyword>
<evidence type="ECO:0000256" key="1">
    <source>
        <dbReference type="SAM" id="MobiDB-lite"/>
    </source>
</evidence>
<protein>
    <submittedName>
        <fullName evidence="2">Uncharacterized protein</fullName>
    </submittedName>
</protein>
<comment type="caution">
    <text evidence="2">The sequence shown here is derived from an EMBL/GenBank/DDBJ whole genome shotgun (WGS) entry which is preliminary data.</text>
</comment>
<sequence length="405" mass="46923">SLRLRKARCKPPRNPTYEEIPKSCKKYVVNKLEEEIKKAQKLEDLLVHLLSTELIADKDLPKLAPMCVYIDSGNHRERVKMWGFFWYRVQTKACIQQKVQALQISSKLLLSSEDEAKHANPNMKLSKSAKSDNDRTTEPSSTEMRSQQTPPTYEESTQDVMKKYAKQVEQAKTPEDLLEPLLSGISIHEKRKLIQNVPDVTRLENVNFDELAQRVVYRYHLLNTSSDRDWCKELITLDITLRWIVQRRIWLEQEAKALQTCQTEYMSNSDLYKLDAYEKQIKSLNSRYWDSHREHWAKSDGIWSMLASRATKRQGKHADWYLSGVLREDGANRGGCCGQMWMLREATNDYGVCGRGHCTTACSCYLKAHNIDGEKLEMKDVNEVHFTSLNSLATLCDYSRDISSI</sequence>
<dbReference type="EMBL" id="JAQJAE010000001">
    <property type="protein sequence ID" value="KAJ5615509.1"/>
    <property type="molecule type" value="Genomic_DNA"/>
</dbReference>
<feature type="region of interest" description="Disordered" evidence="1">
    <location>
        <begin position="117"/>
        <end position="157"/>
    </location>
</feature>
<reference evidence="2" key="1">
    <citation type="journal article" date="2023" name="IMA Fungus">
        <title>Comparative genomic study of the Penicillium genus elucidates a diverse pangenome and 15 lateral gene transfer events.</title>
        <authorList>
            <person name="Petersen C."/>
            <person name="Sorensen T."/>
            <person name="Nielsen M.R."/>
            <person name="Sondergaard T.E."/>
            <person name="Sorensen J.L."/>
            <person name="Fitzpatrick D.A."/>
            <person name="Frisvad J.C."/>
            <person name="Nielsen K.L."/>
        </authorList>
    </citation>
    <scope>NUCLEOTIDE SEQUENCE</scope>
    <source>
        <strain evidence="2">IBT 12815</strain>
    </source>
</reference>
<name>A0AAD6H8B7_9EURO</name>
<proteinExistence type="predicted"/>
<reference evidence="2" key="2">
    <citation type="submission" date="2023-01" db="EMBL/GenBank/DDBJ databases">
        <authorList>
            <person name="Petersen C."/>
        </authorList>
    </citation>
    <scope>NUCLEOTIDE SEQUENCE</scope>
    <source>
        <strain evidence="2">IBT 12815</strain>
    </source>
</reference>
<dbReference type="Proteomes" id="UP001213799">
    <property type="component" value="Unassembled WGS sequence"/>
</dbReference>
<feature type="compositionally biased region" description="Polar residues" evidence="1">
    <location>
        <begin position="138"/>
        <end position="157"/>
    </location>
</feature>
<organism evidence="2 3">
    <name type="scientific">Penicillium hordei</name>
    <dbReference type="NCBI Taxonomy" id="40994"/>
    <lineage>
        <taxon>Eukaryota</taxon>
        <taxon>Fungi</taxon>
        <taxon>Dikarya</taxon>
        <taxon>Ascomycota</taxon>
        <taxon>Pezizomycotina</taxon>
        <taxon>Eurotiomycetes</taxon>
        <taxon>Eurotiomycetidae</taxon>
        <taxon>Eurotiales</taxon>
        <taxon>Aspergillaceae</taxon>
        <taxon>Penicillium</taxon>
    </lineage>
</organism>
<dbReference type="AlphaFoldDB" id="A0AAD6H8B7"/>
<dbReference type="RefSeq" id="XP_056756676.1">
    <property type="nucleotide sequence ID" value="XM_056891681.1"/>
</dbReference>
<gene>
    <name evidence="2" type="ORF">N7537_000623</name>
</gene>
<evidence type="ECO:0000313" key="3">
    <source>
        <dbReference type="Proteomes" id="UP001213799"/>
    </source>
</evidence>
<feature type="non-terminal residue" evidence="2">
    <location>
        <position position="1"/>
    </location>
</feature>